<evidence type="ECO:0000256" key="13">
    <source>
        <dbReference type="HAMAP-Rule" id="MF_00233"/>
    </source>
</evidence>
<evidence type="ECO:0000256" key="2">
    <source>
        <dbReference type="ARBA" id="ARBA00009696"/>
    </source>
</evidence>
<evidence type="ECO:0000256" key="3">
    <source>
        <dbReference type="ARBA" id="ARBA00011245"/>
    </source>
</evidence>
<comment type="similarity">
    <text evidence="2 13">Belongs to the LolB family.</text>
</comment>
<evidence type="ECO:0000256" key="12">
    <source>
        <dbReference type="ARBA" id="ARBA00023288"/>
    </source>
</evidence>
<dbReference type="RefSeq" id="WP_083726086.1">
    <property type="nucleotide sequence ID" value="NZ_FOUD01000002.1"/>
</dbReference>
<dbReference type="HAMAP" id="MF_00233">
    <property type="entry name" value="LolB"/>
    <property type="match status" value="1"/>
</dbReference>
<dbReference type="Gene3D" id="2.50.20.10">
    <property type="entry name" value="Lipoprotein localisation LolA/LolB/LppX"/>
    <property type="match status" value="1"/>
</dbReference>
<proteinExistence type="inferred from homology"/>
<name>A0A1S8DIS5_9GAMM</name>
<evidence type="ECO:0000256" key="8">
    <source>
        <dbReference type="ARBA" id="ARBA00023136"/>
    </source>
</evidence>
<evidence type="ECO:0000256" key="10">
    <source>
        <dbReference type="ARBA" id="ARBA00023186"/>
    </source>
</evidence>
<keyword evidence="7 13" id="KW-0653">Protein transport</keyword>
<dbReference type="Proteomes" id="UP000242847">
    <property type="component" value="Unassembled WGS sequence"/>
</dbReference>
<dbReference type="AlphaFoldDB" id="A0A1S8DIS5"/>
<evidence type="ECO:0000256" key="1">
    <source>
        <dbReference type="ARBA" id="ARBA00004459"/>
    </source>
</evidence>
<feature type="chain" id="PRO_5010520364" description="Outer-membrane lipoprotein LolB" evidence="14">
    <location>
        <begin position="24"/>
        <end position="205"/>
    </location>
</feature>
<evidence type="ECO:0000256" key="4">
    <source>
        <dbReference type="ARBA" id="ARBA00016202"/>
    </source>
</evidence>
<comment type="caution">
    <text evidence="15">The sequence shown here is derived from an EMBL/GenBank/DDBJ whole genome shotgun (WGS) entry which is preliminary data.</text>
</comment>
<evidence type="ECO:0000256" key="5">
    <source>
        <dbReference type="ARBA" id="ARBA00022448"/>
    </source>
</evidence>
<keyword evidence="12 13" id="KW-0449">Lipoprotein</keyword>
<evidence type="ECO:0000256" key="11">
    <source>
        <dbReference type="ARBA" id="ARBA00023237"/>
    </source>
</evidence>
<keyword evidence="10 13" id="KW-0143">Chaperone</keyword>
<comment type="subunit">
    <text evidence="3 13">Monomer.</text>
</comment>
<dbReference type="STRING" id="254161.SAMN05216256_102205"/>
<sequence length="205" mass="22936">MPLLHRTLLACLLLTLTACSSLHQRETLELGGDEAAWKTHRSAVEPIDSWILQGKLGIRSPQESGSGTLFWLQRQHYYDIRLSGPLGRGATRIQGDRQQTTLEIAGRAPVTADSAEQLVEEQIGWRLPVDHLLWWVRGLPAPDSPSNLQLDSSSRLGRLSQSGWTVEYSRYQEVDGVELPQRLQISGHDLLLTLVVTEWKPGLSE</sequence>
<dbReference type="InterPro" id="IPR004565">
    <property type="entry name" value="OM_lipoprot_LolB"/>
</dbReference>
<accession>A0A1S8DIS5</accession>
<dbReference type="EMBL" id="MUBC01000012">
    <property type="protein sequence ID" value="ONM44510.1"/>
    <property type="molecule type" value="Genomic_DNA"/>
</dbReference>
<organism evidence="15 16">
    <name type="scientific">Halopseudomonas pachastrellae</name>
    <dbReference type="NCBI Taxonomy" id="254161"/>
    <lineage>
        <taxon>Bacteria</taxon>
        <taxon>Pseudomonadati</taxon>
        <taxon>Pseudomonadota</taxon>
        <taxon>Gammaproteobacteria</taxon>
        <taxon>Pseudomonadales</taxon>
        <taxon>Pseudomonadaceae</taxon>
        <taxon>Halopseudomonas</taxon>
    </lineage>
</organism>
<dbReference type="SUPFAM" id="SSF89392">
    <property type="entry name" value="Prokaryotic lipoproteins and lipoprotein localization factors"/>
    <property type="match status" value="1"/>
</dbReference>
<protein>
    <recommendedName>
        <fullName evidence="4 13">Outer-membrane lipoprotein LolB</fullName>
    </recommendedName>
</protein>
<comment type="function">
    <text evidence="13">Plays a critical role in the incorporation of lipoproteins in the outer membrane after they are released by the LolA protein.</text>
</comment>
<dbReference type="InterPro" id="IPR029046">
    <property type="entry name" value="LolA/LolB/LppX"/>
</dbReference>
<dbReference type="GO" id="GO:0044874">
    <property type="term" value="P:lipoprotein localization to outer membrane"/>
    <property type="evidence" value="ECO:0007669"/>
    <property type="project" value="UniProtKB-UniRule"/>
</dbReference>
<evidence type="ECO:0000256" key="7">
    <source>
        <dbReference type="ARBA" id="ARBA00022927"/>
    </source>
</evidence>
<keyword evidence="16" id="KW-1185">Reference proteome</keyword>
<keyword evidence="5 13" id="KW-0813">Transport</keyword>
<feature type="signal peptide" evidence="14">
    <location>
        <begin position="1"/>
        <end position="23"/>
    </location>
</feature>
<keyword evidence="11 13" id="KW-0998">Cell outer membrane</keyword>
<dbReference type="PROSITE" id="PS51257">
    <property type="entry name" value="PROKAR_LIPOPROTEIN"/>
    <property type="match status" value="1"/>
</dbReference>
<dbReference type="NCBIfam" id="TIGR00548">
    <property type="entry name" value="lolB"/>
    <property type="match status" value="1"/>
</dbReference>
<comment type="subcellular location">
    <subcellularLocation>
        <location evidence="1 13">Cell outer membrane</location>
        <topology evidence="1 13">Lipid-anchor</topology>
    </subcellularLocation>
</comment>
<dbReference type="CDD" id="cd16326">
    <property type="entry name" value="LolB"/>
    <property type="match status" value="1"/>
</dbReference>
<dbReference type="OrthoDB" id="9797618at2"/>
<dbReference type="GO" id="GO:0009279">
    <property type="term" value="C:cell outer membrane"/>
    <property type="evidence" value="ECO:0007669"/>
    <property type="project" value="UniProtKB-SubCell"/>
</dbReference>
<dbReference type="Pfam" id="PF03550">
    <property type="entry name" value="LolB"/>
    <property type="match status" value="1"/>
</dbReference>
<reference evidence="15 16" key="1">
    <citation type="submission" date="2017-01" db="EMBL/GenBank/DDBJ databases">
        <title>Draft genome sequence of Pseudomonas pachastrellae type strain CCUG 46540T from a deep sea.</title>
        <authorList>
            <person name="Gomila M."/>
            <person name="Mulet M."/>
            <person name="Lalucat J."/>
            <person name="Garcia-Valdes E."/>
        </authorList>
    </citation>
    <scope>NUCLEOTIDE SEQUENCE [LARGE SCALE GENOMIC DNA]</scope>
    <source>
        <strain evidence="15 16">CCUG 46540</strain>
    </source>
</reference>
<evidence type="ECO:0000313" key="16">
    <source>
        <dbReference type="Proteomes" id="UP000242847"/>
    </source>
</evidence>
<keyword evidence="8 13" id="KW-0472">Membrane</keyword>
<keyword evidence="9 13" id="KW-0564">Palmitate</keyword>
<evidence type="ECO:0000313" key="15">
    <source>
        <dbReference type="EMBL" id="ONM44510.1"/>
    </source>
</evidence>
<dbReference type="GO" id="GO:0015031">
    <property type="term" value="P:protein transport"/>
    <property type="evidence" value="ECO:0007669"/>
    <property type="project" value="UniProtKB-KW"/>
</dbReference>
<gene>
    <name evidence="13" type="primary">lolB</name>
    <name evidence="15" type="ORF">BXT89_07025</name>
</gene>
<keyword evidence="6 13" id="KW-0732">Signal</keyword>
<evidence type="ECO:0000256" key="6">
    <source>
        <dbReference type="ARBA" id="ARBA00022729"/>
    </source>
</evidence>
<evidence type="ECO:0000256" key="9">
    <source>
        <dbReference type="ARBA" id="ARBA00023139"/>
    </source>
</evidence>
<evidence type="ECO:0000256" key="14">
    <source>
        <dbReference type="SAM" id="SignalP"/>
    </source>
</evidence>